<sequence>MILGGSETLDTRGINSKSASSGGLQVKVNAQAPPKINVTSVGLTSMECLKIEGDTPSSPPRTFIN</sequence>
<dbReference type="GO" id="GO:0016790">
    <property type="term" value="F:thiolester hydrolase activity"/>
    <property type="evidence" value="ECO:0007669"/>
    <property type="project" value="InterPro"/>
</dbReference>
<feature type="domain" description="Acyl-ACP-thioesterase N-terminal" evidence="2">
    <location>
        <begin position="5"/>
        <end position="65"/>
    </location>
</feature>
<evidence type="ECO:0000313" key="4">
    <source>
        <dbReference type="Proteomes" id="UP000607653"/>
    </source>
</evidence>
<protein>
    <recommendedName>
        <fullName evidence="2">Acyl-ACP-thioesterase N-terminal domain-containing protein</fullName>
    </recommendedName>
</protein>
<evidence type="ECO:0000313" key="3">
    <source>
        <dbReference type="EMBL" id="DAD28220.1"/>
    </source>
</evidence>
<dbReference type="EMBL" id="DUZY01000002">
    <property type="protein sequence ID" value="DAD28220.1"/>
    <property type="molecule type" value="Genomic_DNA"/>
</dbReference>
<dbReference type="Pfam" id="PF12590">
    <property type="entry name" value="Acyl-thio_N"/>
    <property type="match status" value="1"/>
</dbReference>
<comment type="caution">
    <text evidence="3">The sequence shown here is derived from an EMBL/GenBank/DDBJ whole genome shotgun (WGS) entry which is preliminary data.</text>
</comment>
<keyword evidence="4" id="KW-1185">Reference proteome</keyword>
<gene>
    <name evidence="3" type="ORF">HUJ06_029688</name>
</gene>
<dbReference type="AlphaFoldDB" id="A0A822Y6T2"/>
<name>A0A822Y6T2_NELNU</name>
<feature type="compositionally biased region" description="Polar residues" evidence="1">
    <location>
        <begin position="13"/>
        <end position="23"/>
    </location>
</feature>
<dbReference type="InterPro" id="IPR021113">
    <property type="entry name" value="Acyl-ACP-thioesterase_N"/>
</dbReference>
<organism evidence="3 4">
    <name type="scientific">Nelumbo nucifera</name>
    <name type="common">Sacred lotus</name>
    <dbReference type="NCBI Taxonomy" id="4432"/>
    <lineage>
        <taxon>Eukaryota</taxon>
        <taxon>Viridiplantae</taxon>
        <taxon>Streptophyta</taxon>
        <taxon>Embryophyta</taxon>
        <taxon>Tracheophyta</taxon>
        <taxon>Spermatophyta</taxon>
        <taxon>Magnoliopsida</taxon>
        <taxon>Proteales</taxon>
        <taxon>Nelumbonaceae</taxon>
        <taxon>Nelumbo</taxon>
    </lineage>
</organism>
<dbReference type="Proteomes" id="UP000607653">
    <property type="component" value="Unassembled WGS sequence"/>
</dbReference>
<reference evidence="3 4" key="1">
    <citation type="journal article" date="2020" name="Mol. Biol. Evol.">
        <title>Distinct Expression and Methylation Patterns for Genes with Different Fates following a Single Whole-Genome Duplication in Flowering Plants.</title>
        <authorList>
            <person name="Shi T."/>
            <person name="Rahmani R.S."/>
            <person name="Gugger P.F."/>
            <person name="Wang M."/>
            <person name="Li H."/>
            <person name="Zhang Y."/>
            <person name="Li Z."/>
            <person name="Wang Q."/>
            <person name="Van de Peer Y."/>
            <person name="Marchal K."/>
            <person name="Chen J."/>
        </authorList>
    </citation>
    <scope>NUCLEOTIDE SEQUENCE [LARGE SCALE GENOMIC DNA]</scope>
    <source>
        <tissue evidence="3">Leaf</tissue>
    </source>
</reference>
<accession>A0A822Y6T2</accession>
<evidence type="ECO:0000259" key="2">
    <source>
        <dbReference type="Pfam" id="PF12590"/>
    </source>
</evidence>
<feature type="region of interest" description="Disordered" evidence="1">
    <location>
        <begin position="1"/>
        <end position="26"/>
    </location>
</feature>
<proteinExistence type="predicted"/>
<evidence type="ECO:0000256" key="1">
    <source>
        <dbReference type="SAM" id="MobiDB-lite"/>
    </source>
</evidence>